<dbReference type="SUPFAM" id="SSF46785">
    <property type="entry name" value="Winged helix' DNA-binding domain"/>
    <property type="match status" value="1"/>
</dbReference>
<feature type="domain" description="Periplasmic binding protein" evidence="5">
    <location>
        <begin position="125"/>
        <end position="381"/>
    </location>
</feature>
<dbReference type="GO" id="GO:0030313">
    <property type="term" value="C:cell envelope"/>
    <property type="evidence" value="ECO:0007669"/>
    <property type="project" value="UniProtKB-SubCell"/>
</dbReference>
<dbReference type="Pfam" id="PF13407">
    <property type="entry name" value="Peripla_BP_4"/>
    <property type="match status" value="1"/>
</dbReference>
<dbReference type="GO" id="GO:0003677">
    <property type="term" value="F:DNA binding"/>
    <property type="evidence" value="ECO:0007669"/>
    <property type="project" value="InterPro"/>
</dbReference>
<comment type="similarity">
    <text evidence="2">Belongs to the bacterial solute-binding protein 2 family.</text>
</comment>
<name>A0A6L9UA33_9HYPH</name>
<dbReference type="Gene3D" id="1.10.10.10">
    <property type="entry name" value="Winged helix-like DNA-binding domain superfamily/Winged helix DNA-binding domain"/>
    <property type="match status" value="1"/>
</dbReference>
<sequence length="460" mass="49236">MAGLQRNGVDAALDIILALARRGGSGPSSALAAELGIPRASFHRMTRILAQHGIVICSRGKVGVGPVANKLVSAFCHEMQVADRKRDHLLGEAVRPVVTSTEIAAPKPPPLSRPAIATRRKRFRIGFSNGAMDNPWQVALVHSVEFAASRLSDILECVTVVHADGDAEKQTEDILSLEKSGVDGLLVSAVSPRKLAPVSAHLMRHGVPVVFVERGGTPNLPCASFVTSDNVTIGKLTAEWLARTLEGNGLVMMLFGHADPELTQSRQAAAAQVFARYPNIRTVVASSTDFNRHRAYGTAMEVIEHHGERIAGVWCDSGLNSAGSIQAFLDAGYKPGHVPPHTGGDLNLSYKLALGAGVPLGSIDYPPVMGIRAFEILLCALRGSWIPKYLDVASPFITTRTGGTRPTKPHLWAEERVRWDMPDELIMGAGLGAAYNPAAFKVNYPGNHHNRSSAEPRLGP</sequence>
<evidence type="ECO:0000259" key="4">
    <source>
        <dbReference type="Pfam" id="PF09339"/>
    </source>
</evidence>
<keyword evidence="3" id="KW-0732">Signal</keyword>
<organism evidence="6 7">
    <name type="scientific">Rhizobium lusitanum</name>
    <dbReference type="NCBI Taxonomy" id="293958"/>
    <lineage>
        <taxon>Bacteria</taxon>
        <taxon>Pseudomonadati</taxon>
        <taxon>Pseudomonadota</taxon>
        <taxon>Alphaproteobacteria</taxon>
        <taxon>Hyphomicrobiales</taxon>
        <taxon>Rhizobiaceae</taxon>
        <taxon>Rhizobium/Agrobacterium group</taxon>
        <taxon>Rhizobium</taxon>
    </lineage>
</organism>
<dbReference type="PANTHER" id="PTHR46847:SF3">
    <property type="entry name" value="GALACTOFURANOSE-BINDING PROTEIN YTFQ"/>
    <property type="match status" value="1"/>
</dbReference>
<evidence type="ECO:0000256" key="1">
    <source>
        <dbReference type="ARBA" id="ARBA00004196"/>
    </source>
</evidence>
<reference evidence="6 7" key="1">
    <citation type="submission" date="2019-12" db="EMBL/GenBank/DDBJ databases">
        <title>Rhizobium genotypes associated with high levels of biological nitrogen fixation by grain legumes in a temperate-maritime cropping system.</title>
        <authorList>
            <person name="Maluk M."/>
            <person name="Francesc Ferrando Molina F."/>
            <person name="Lopez Del Egido L."/>
            <person name="Lafos M."/>
            <person name="Langarica-Fuentes A."/>
            <person name="Gebre Yohannes G."/>
            <person name="Young M.W."/>
            <person name="Martin P."/>
            <person name="Gantlett R."/>
            <person name="Kenicer G."/>
            <person name="Hawes C."/>
            <person name="Begg G.S."/>
            <person name="Quilliam R.S."/>
            <person name="Squire G.R."/>
            <person name="Poole P.S."/>
            <person name="Young P.W."/>
            <person name="Iannetta P.M."/>
            <person name="James E.K."/>
        </authorList>
    </citation>
    <scope>NUCLEOTIDE SEQUENCE [LARGE SCALE GENOMIC DNA]</scope>
    <source>
        <strain evidence="6 7">JHI1118</strain>
    </source>
</reference>
<protein>
    <submittedName>
        <fullName evidence="6">Substrate-binding domain-containing protein</fullName>
    </submittedName>
</protein>
<feature type="domain" description="HTH iclR-type" evidence="4">
    <location>
        <begin position="9"/>
        <end position="55"/>
    </location>
</feature>
<dbReference type="InterPro" id="IPR028082">
    <property type="entry name" value="Peripla_BP_I"/>
</dbReference>
<accession>A0A6L9UA33</accession>
<dbReference type="GO" id="GO:0030246">
    <property type="term" value="F:carbohydrate binding"/>
    <property type="evidence" value="ECO:0007669"/>
    <property type="project" value="UniProtKB-ARBA"/>
</dbReference>
<gene>
    <name evidence="6" type="ORF">GR212_21885</name>
</gene>
<dbReference type="InterPro" id="IPR025997">
    <property type="entry name" value="SBP_2_dom"/>
</dbReference>
<proteinExistence type="inferred from homology"/>
<evidence type="ECO:0000256" key="3">
    <source>
        <dbReference type="ARBA" id="ARBA00022729"/>
    </source>
</evidence>
<evidence type="ECO:0000259" key="5">
    <source>
        <dbReference type="Pfam" id="PF13407"/>
    </source>
</evidence>
<dbReference type="Gene3D" id="3.40.50.2300">
    <property type="match status" value="2"/>
</dbReference>
<evidence type="ECO:0000313" key="6">
    <source>
        <dbReference type="EMBL" id="NEI72239.1"/>
    </source>
</evidence>
<dbReference type="InterPro" id="IPR036388">
    <property type="entry name" value="WH-like_DNA-bd_sf"/>
</dbReference>
<dbReference type="RefSeq" id="WP_163989351.1">
    <property type="nucleotide sequence ID" value="NZ_WUEY01000011.1"/>
</dbReference>
<evidence type="ECO:0000313" key="7">
    <source>
        <dbReference type="Proteomes" id="UP000483035"/>
    </source>
</evidence>
<comment type="subcellular location">
    <subcellularLocation>
        <location evidence="1">Cell envelope</location>
    </subcellularLocation>
</comment>
<dbReference type="AlphaFoldDB" id="A0A6L9UA33"/>
<dbReference type="SUPFAM" id="SSF53822">
    <property type="entry name" value="Periplasmic binding protein-like I"/>
    <property type="match status" value="1"/>
</dbReference>
<dbReference type="InterPro" id="IPR036390">
    <property type="entry name" value="WH_DNA-bd_sf"/>
</dbReference>
<dbReference type="InterPro" id="IPR005471">
    <property type="entry name" value="Tscrpt_reg_IclR_N"/>
</dbReference>
<comment type="caution">
    <text evidence="6">The sequence shown here is derived from an EMBL/GenBank/DDBJ whole genome shotgun (WGS) entry which is preliminary data.</text>
</comment>
<dbReference type="Pfam" id="PF09339">
    <property type="entry name" value="HTH_IclR"/>
    <property type="match status" value="1"/>
</dbReference>
<dbReference type="PANTHER" id="PTHR46847">
    <property type="entry name" value="D-ALLOSE-BINDING PERIPLASMIC PROTEIN-RELATED"/>
    <property type="match status" value="1"/>
</dbReference>
<dbReference type="GO" id="GO:0006355">
    <property type="term" value="P:regulation of DNA-templated transcription"/>
    <property type="evidence" value="ECO:0007669"/>
    <property type="project" value="InterPro"/>
</dbReference>
<dbReference type="Proteomes" id="UP000483035">
    <property type="component" value="Unassembled WGS sequence"/>
</dbReference>
<evidence type="ECO:0000256" key="2">
    <source>
        <dbReference type="ARBA" id="ARBA00007639"/>
    </source>
</evidence>
<dbReference type="EMBL" id="WUEY01000011">
    <property type="protein sequence ID" value="NEI72239.1"/>
    <property type="molecule type" value="Genomic_DNA"/>
</dbReference>